<proteinExistence type="predicted"/>
<dbReference type="AlphaFoldDB" id="A0A3S3RM63"/>
<gene>
    <name evidence="8" type="ORF">H206_03259</name>
</gene>
<feature type="region of interest" description="Disordered" evidence="5">
    <location>
        <begin position="351"/>
        <end position="389"/>
    </location>
</feature>
<evidence type="ECO:0000256" key="1">
    <source>
        <dbReference type="ARBA" id="ARBA00004141"/>
    </source>
</evidence>
<protein>
    <submittedName>
        <fullName evidence="8">Membrane associated serine protease, rhomboid family</fullName>
    </submittedName>
</protein>
<keyword evidence="3 6" id="KW-1133">Transmembrane helix</keyword>
<feature type="domain" description="Peptidase S54 rhomboid" evidence="7">
    <location>
        <begin position="72"/>
        <end position="210"/>
    </location>
</feature>
<name>A0A3S3RM63_9BACT</name>
<keyword evidence="8" id="KW-0645">Protease</keyword>
<dbReference type="Gene3D" id="1.20.1540.10">
    <property type="entry name" value="Rhomboid-like"/>
    <property type="match status" value="1"/>
</dbReference>
<feature type="transmembrane region" description="Helical" evidence="6">
    <location>
        <begin position="30"/>
        <end position="49"/>
    </location>
</feature>
<sequence length="389" mass="43261">MDEAVLSNNVELQTGREQTEAVPERHAIPWITYAVIFLCTSLWAYLNFAENLPYYKEVVTAVTPGELRIWTGAVWGLITAAFVHFDFWHILFNMWWAKDFGRILEPSMGRKRYLLFILSAAIVSAGAQLLLSDQTGVGFSGVVYAMFGFSVVARRVHPEYLKIVDVRTIQWLLGWLVLCIILTSTGLWNVANAAHVAGFVFGLCVGMVFVVRAYVRACSVVLIVLAAMVVLSVTYMPWSDAWQSRNSLLETVTMEGLAEAGDPEVQLMYGVILMKSEDGKAKGISWIKKSADLGYLPAMNTLAWILATDLDPAIRDVDEAVKVASRACEQDGWKNSRYLNTLAIAYAEADKEKGDVAPQQTAEKQADENQANEDNSIKDAGQEDEKVRE</sequence>
<evidence type="ECO:0000259" key="7">
    <source>
        <dbReference type="Pfam" id="PF01694"/>
    </source>
</evidence>
<evidence type="ECO:0000256" key="2">
    <source>
        <dbReference type="ARBA" id="ARBA00022692"/>
    </source>
</evidence>
<keyword evidence="4 6" id="KW-0472">Membrane</keyword>
<dbReference type="PANTHER" id="PTHR43066:SF11">
    <property type="entry name" value="PEPTIDASE S54 RHOMBOID DOMAIN-CONTAINING PROTEIN"/>
    <property type="match status" value="1"/>
</dbReference>
<evidence type="ECO:0000313" key="9">
    <source>
        <dbReference type="Proteomes" id="UP000287853"/>
    </source>
</evidence>
<dbReference type="Gene3D" id="1.25.40.10">
    <property type="entry name" value="Tetratricopeptide repeat domain"/>
    <property type="match status" value="1"/>
</dbReference>
<evidence type="ECO:0000256" key="3">
    <source>
        <dbReference type="ARBA" id="ARBA00022989"/>
    </source>
</evidence>
<comment type="subcellular location">
    <subcellularLocation>
        <location evidence="1">Membrane</location>
        <topology evidence="1">Multi-pass membrane protein</topology>
    </subcellularLocation>
</comment>
<evidence type="ECO:0000256" key="4">
    <source>
        <dbReference type="ARBA" id="ARBA00023136"/>
    </source>
</evidence>
<dbReference type="Pfam" id="PF01694">
    <property type="entry name" value="Rhomboid"/>
    <property type="match status" value="1"/>
</dbReference>
<dbReference type="EMBL" id="MTKO01000135">
    <property type="protein sequence ID" value="RWX42997.1"/>
    <property type="molecule type" value="Genomic_DNA"/>
</dbReference>
<dbReference type="SUPFAM" id="SSF144091">
    <property type="entry name" value="Rhomboid-like"/>
    <property type="match status" value="1"/>
</dbReference>
<evidence type="ECO:0000313" key="8">
    <source>
        <dbReference type="EMBL" id="RWX42997.1"/>
    </source>
</evidence>
<dbReference type="SUPFAM" id="SSF81901">
    <property type="entry name" value="HCP-like"/>
    <property type="match status" value="1"/>
</dbReference>
<accession>A0A3S3RM63</accession>
<keyword evidence="9" id="KW-1185">Reference proteome</keyword>
<keyword evidence="2 6" id="KW-0812">Transmembrane</keyword>
<dbReference type="GO" id="GO:0006508">
    <property type="term" value="P:proteolysis"/>
    <property type="evidence" value="ECO:0007669"/>
    <property type="project" value="UniProtKB-KW"/>
</dbReference>
<dbReference type="GO" id="GO:0004252">
    <property type="term" value="F:serine-type endopeptidase activity"/>
    <property type="evidence" value="ECO:0007669"/>
    <property type="project" value="InterPro"/>
</dbReference>
<feature type="transmembrane region" description="Helical" evidence="6">
    <location>
        <begin position="220"/>
        <end position="238"/>
    </location>
</feature>
<feature type="compositionally biased region" description="Basic and acidic residues" evidence="5">
    <location>
        <begin position="375"/>
        <end position="389"/>
    </location>
</feature>
<dbReference type="InterPro" id="IPR035952">
    <property type="entry name" value="Rhomboid-like_sf"/>
</dbReference>
<dbReference type="PANTHER" id="PTHR43066">
    <property type="entry name" value="RHOMBOID-RELATED PROTEIN"/>
    <property type="match status" value="1"/>
</dbReference>
<comment type="caution">
    <text evidence="8">The sequence shown here is derived from an EMBL/GenBank/DDBJ whole genome shotgun (WGS) entry which is preliminary data.</text>
</comment>
<feature type="compositionally biased region" description="Polar residues" evidence="5">
    <location>
        <begin position="358"/>
        <end position="374"/>
    </location>
</feature>
<feature type="transmembrane region" description="Helical" evidence="6">
    <location>
        <begin position="69"/>
        <end position="92"/>
    </location>
</feature>
<feature type="transmembrane region" description="Helical" evidence="6">
    <location>
        <begin position="113"/>
        <end position="131"/>
    </location>
</feature>
<feature type="transmembrane region" description="Helical" evidence="6">
    <location>
        <begin position="137"/>
        <end position="156"/>
    </location>
</feature>
<feature type="transmembrane region" description="Helical" evidence="6">
    <location>
        <begin position="194"/>
        <end position="215"/>
    </location>
</feature>
<dbReference type="InterPro" id="IPR022764">
    <property type="entry name" value="Peptidase_S54_rhomboid_dom"/>
</dbReference>
<keyword evidence="8" id="KW-0378">Hydrolase</keyword>
<dbReference type="GO" id="GO:0016020">
    <property type="term" value="C:membrane"/>
    <property type="evidence" value="ECO:0007669"/>
    <property type="project" value="UniProtKB-SubCell"/>
</dbReference>
<organism evidence="8 9">
    <name type="scientific">Candidatus Electrothrix aarhusensis</name>
    <dbReference type="NCBI Taxonomy" id="1859131"/>
    <lineage>
        <taxon>Bacteria</taxon>
        <taxon>Pseudomonadati</taxon>
        <taxon>Thermodesulfobacteriota</taxon>
        <taxon>Desulfobulbia</taxon>
        <taxon>Desulfobulbales</taxon>
        <taxon>Desulfobulbaceae</taxon>
        <taxon>Candidatus Electrothrix</taxon>
    </lineage>
</organism>
<evidence type="ECO:0000256" key="5">
    <source>
        <dbReference type="SAM" id="MobiDB-lite"/>
    </source>
</evidence>
<reference evidence="8 9" key="1">
    <citation type="submission" date="2017-01" db="EMBL/GenBank/DDBJ databases">
        <title>The cable genome- insights into the physiology and evolution of filamentous bacteria capable of sulfide oxidation via long distance electron transfer.</title>
        <authorList>
            <person name="Schreiber L."/>
            <person name="Bjerg J.T."/>
            <person name="Boggild A."/>
            <person name="Van De Vossenberg J."/>
            <person name="Meysman F."/>
            <person name="Nielsen L.P."/>
            <person name="Schramm A."/>
            <person name="Kjeldsen K.U."/>
        </authorList>
    </citation>
    <scope>NUCLEOTIDE SEQUENCE [LARGE SCALE GENOMIC DNA]</scope>
    <source>
        <strain evidence="8">MCF</strain>
    </source>
</reference>
<evidence type="ECO:0000256" key="6">
    <source>
        <dbReference type="SAM" id="Phobius"/>
    </source>
</evidence>
<dbReference type="InterPro" id="IPR011990">
    <property type="entry name" value="TPR-like_helical_dom_sf"/>
</dbReference>
<feature type="transmembrane region" description="Helical" evidence="6">
    <location>
        <begin position="168"/>
        <end position="188"/>
    </location>
</feature>
<dbReference type="Proteomes" id="UP000287853">
    <property type="component" value="Unassembled WGS sequence"/>
</dbReference>